<dbReference type="AlphaFoldDB" id="A0A330JYL4"/>
<feature type="region of interest" description="Disordered" evidence="1">
    <location>
        <begin position="71"/>
        <end position="90"/>
    </location>
</feature>
<dbReference type="Proteomes" id="UP000307241">
    <property type="component" value="Plasmid PP2"/>
</dbReference>
<gene>
    <name evidence="2" type="ORF">PSCFBP3800_P200066</name>
</gene>
<name>A0A330JYL4_9PSED</name>
<geneLocation type="plasmid" evidence="3">
    <name>pp2</name>
</geneLocation>
<keyword evidence="2" id="KW-0614">Plasmid</keyword>
<proteinExistence type="predicted"/>
<dbReference type="EMBL" id="LT985191">
    <property type="protein sequence ID" value="SPD89702.1"/>
    <property type="molecule type" value="Genomic_DNA"/>
</dbReference>
<protein>
    <submittedName>
        <fullName evidence="2">Uncharacterized protein</fullName>
    </submittedName>
</protein>
<sequence>MNSCVIGTLPSTRPLFLKNTAAFTCVGTWSFTISHKDFLYDDNAQTRENERSNPHDVQITLVSLVYQSSGSRLSGRTGVGLGKLDPFTAG</sequence>
<evidence type="ECO:0000313" key="3">
    <source>
        <dbReference type="Proteomes" id="UP000307241"/>
    </source>
</evidence>
<evidence type="ECO:0000256" key="1">
    <source>
        <dbReference type="SAM" id="MobiDB-lite"/>
    </source>
</evidence>
<organism evidence="2 3">
    <name type="scientific">Pseudomonas syringae group genomosp. 3</name>
    <dbReference type="NCBI Taxonomy" id="251701"/>
    <lineage>
        <taxon>Bacteria</taxon>
        <taxon>Pseudomonadati</taxon>
        <taxon>Pseudomonadota</taxon>
        <taxon>Gammaproteobacteria</taxon>
        <taxon>Pseudomonadales</taxon>
        <taxon>Pseudomonadaceae</taxon>
        <taxon>Pseudomonas</taxon>
    </lineage>
</organism>
<accession>A0A330JYL4</accession>
<reference evidence="3" key="1">
    <citation type="submission" date="2018-02" db="EMBL/GenBank/DDBJ databases">
        <authorList>
            <person name="Blom J."/>
        </authorList>
    </citation>
    <scope>NUCLEOTIDE SEQUENCE [LARGE SCALE GENOMIC DNA]</scope>
    <source>
        <strain evidence="3">CFBP 3800</strain>
        <plasmid evidence="3">pp2</plasmid>
    </source>
</reference>
<evidence type="ECO:0000313" key="2">
    <source>
        <dbReference type="EMBL" id="SPD89702.1"/>
    </source>
</evidence>